<feature type="transmembrane region" description="Helical" evidence="8">
    <location>
        <begin position="331"/>
        <end position="352"/>
    </location>
</feature>
<dbReference type="GO" id="GO:0032153">
    <property type="term" value="C:cell division site"/>
    <property type="evidence" value="ECO:0007669"/>
    <property type="project" value="TreeGrafter"/>
</dbReference>
<name>A0A176TBI2_9FLAO</name>
<feature type="transmembrane region" description="Helical" evidence="8">
    <location>
        <begin position="397"/>
        <end position="416"/>
    </location>
</feature>
<dbReference type="Pfam" id="PF01098">
    <property type="entry name" value="FTSW_RODA_SPOVE"/>
    <property type="match status" value="2"/>
</dbReference>
<organism evidence="9 10">
    <name type="scientific">Polaribacter atrinae</name>
    <dbReference type="NCBI Taxonomy" id="1333662"/>
    <lineage>
        <taxon>Bacteria</taxon>
        <taxon>Pseudomonadati</taxon>
        <taxon>Bacteroidota</taxon>
        <taxon>Flavobacteriia</taxon>
        <taxon>Flavobacteriales</taxon>
        <taxon>Flavobacteriaceae</taxon>
    </lineage>
</organism>
<dbReference type="NCBIfam" id="NF037961">
    <property type="entry name" value="RodA_shape"/>
    <property type="match status" value="1"/>
</dbReference>
<dbReference type="GO" id="GO:0051301">
    <property type="term" value="P:cell division"/>
    <property type="evidence" value="ECO:0007669"/>
    <property type="project" value="InterPro"/>
</dbReference>
<evidence type="ECO:0000313" key="9">
    <source>
        <dbReference type="EMBL" id="OAD45268.1"/>
    </source>
</evidence>
<keyword evidence="5 8" id="KW-0472">Membrane</keyword>
<dbReference type="EMBL" id="LVWE01000029">
    <property type="protein sequence ID" value="OAD45268.1"/>
    <property type="molecule type" value="Genomic_DNA"/>
</dbReference>
<gene>
    <name evidence="9" type="ORF">LPB303_07650</name>
</gene>
<dbReference type="AlphaFoldDB" id="A0A176TBI2"/>
<dbReference type="RefSeq" id="WP_068449446.1">
    <property type="nucleotide sequence ID" value="NZ_CANKUV010000005.1"/>
</dbReference>
<keyword evidence="2 8" id="KW-0812">Transmembrane</keyword>
<sequence length="426" mass="48695">MRQERNNIFAEIDWLLVFLFAILVGFGWMNIYAASKTEDNIQILDFSTNYGKQILWIILSVPLIVIILFFNSKFYEKYSSIFYIISLIMLMLLFPLGKEINGAKSWFNFGGMSLQPSEFVKAFTALAVAKLLSDRQYNLSLIKNQIKAFIIIFTPAVLITLQPDAGSALIYLAFFFVLNREGLTLNYIILGTLAIVIFISTIFFGFASVLITLLSLITIAVGYAIYRGGKRFFRFNWYKVLALYIVTTLFVFGTNFTYNNIFKQHHRDRFEVLLGLKTDKKNIGYNSHQSELTISSGGWTGKGFLKGDITKGDFVPEQHTDYIFSTIGEEWGFLGSSIVIILFMLMMYRIVYLSETHSNKFGRIYGYSVASILFFHVIVNIGMVIGLLPTVGIPLPFFSYGGSSLWGFTILLFIFIRLDAHKHYDW</sequence>
<evidence type="ECO:0000256" key="7">
    <source>
        <dbReference type="ARBA" id="ARBA00033270"/>
    </source>
</evidence>
<comment type="caution">
    <text evidence="9">The sequence shown here is derived from an EMBL/GenBank/DDBJ whole genome shotgun (WGS) entry which is preliminary data.</text>
</comment>
<dbReference type="PROSITE" id="PS00428">
    <property type="entry name" value="FTSW_RODA_SPOVE"/>
    <property type="match status" value="1"/>
</dbReference>
<dbReference type="OrthoDB" id="9768187at2"/>
<dbReference type="GO" id="GO:0015648">
    <property type="term" value="F:lipid-linked peptidoglycan transporter activity"/>
    <property type="evidence" value="ECO:0007669"/>
    <property type="project" value="TreeGrafter"/>
</dbReference>
<feature type="transmembrane region" description="Helical" evidence="8">
    <location>
        <begin position="148"/>
        <end position="178"/>
    </location>
</feature>
<evidence type="ECO:0000256" key="8">
    <source>
        <dbReference type="SAM" id="Phobius"/>
    </source>
</evidence>
<feature type="transmembrane region" description="Helical" evidence="8">
    <location>
        <begin position="78"/>
        <end position="97"/>
    </location>
</feature>
<dbReference type="InterPro" id="IPR001182">
    <property type="entry name" value="FtsW/RodA"/>
</dbReference>
<dbReference type="PANTHER" id="PTHR30474">
    <property type="entry name" value="CELL CYCLE PROTEIN"/>
    <property type="match status" value="1"/>
</dbReference>
<dbReference type="InterPro" id="IPR018365">
    <property type="entry name" value="Cell_cycle_FtsW-rel_CS"/>
</dbReference>
<evidence type="ECO:0000256" key="1">
    <source>
        <dbReference type="ARBA" id="ARBA00004141"/>
    </source>
</evidence>
<feature type="transmembrane region" description="Helical" evidence="8">
    <location>
        <begin position="185"/>
        <end position="203"/>
    </location>
</feature>
<keyword evidence="3" id="KW-0133">Cell shape</keyword>
<protein>
    <recommendedName>
        <fullName evidence="7">Cell wall polymerase</fullName>
    </recommendedName>
    <alternativeName>
        <fullName evidence="6">Peptidoglycan polymerase</fullName>
    </alternativeName>
</protein>
<feature type="transmembrane region" description="Helical" evidence="8">
    <location>
        <begin position="12"/>
        <end position="33"/>
    </location>
</feature>
<dbReference type="GO" id="GO:0005886">
    <property type="term" value="C:plasma membrane"/>
    <property type="evidence" value="ECO:0007669"/>
    <property type="project" value="TreeGrafter"/>
</dbReference>
<comment type="subcellular location">
    <subcellularLocation>
        <location evidence="1">Membrane</location>
        <topology evidence="1">Multi-pass membrane protein</topology>
    </subcellularLocation>
</comment>
<dbReference type="PANTHER" id="PTHR30474:SF1">
    <property type="entry name" value="PEPTIDOGLYCAN GLYCOSYLTRANSFERASE MRDB"/>
    <property type="match status" value="1"/>
</dbReference>
<dbReference type="GO" id="GO:0008360">
    <property type="term" value="P:regulation of cell shape"/>
    <property type="evidence" value="ECO:0007669"/>
    <property type="project" value="UniProtKB-KW"/>
</dbReference>
<accession>A0A176TBI2</accession>
<dbReference type="Proteomes" id="UP000076923">
    <property type="component" value="Unassembled WGS sequence"/>
</dbReference>
<evidence type="ECO:0000256" key="5">
    <source>
        <dbReference type="ARBA" id="ARBA00023136"/>
    </source>
</evidence>
<keyword evidence="4 8" id="KW-1133">Transmembrane helix</keyword>
<evidence type="ECO:0000256" key="2">
    <source>
        <dbReference type="ARBA" id="ARBA00022692"/>
    </source>
</evidence>
<reference evidence="9 10" key="1">
    <citation type="submission" date="2016-02" db="EMBL/GenBank/DDBJ databases">
        <title>Draft genome sequence of Polaribacter atrinae KACC17473.</title>
        <authorList>
            <person name="Shin S.-K."/>
            <person name="Yi H."/>
        </authorList>
    </citation>
    <scope>NUCLEOTIDE SEQUENCE [LARGE SCALE GENOMIC DNA]</scope>
    <source>
        <strain evidence="9 10">KACC 17473</strain>
    </source>
</reference>
<evidence type="ECO:0000256" key="6">
    <source>
        <dbReference type="ARBA" id="ARBA00032370"/>
    </source>
</evidence>
<evidence type="ECO:0000313" key="10">
    <source>
        <dbReference type="Proteomes" id="UP000076923"/>
    </source>
</evidence>
<evidence type="ECO:0000256" key="3">
    <source>
        <dbReference type="ARBA" id="ARBA00022960"/>
    </source>
</evidence>
<keyword evidence="10" id="KW-1185">Reference proteome</keyword>
<feature type="transmembrane region" description="Helical" evidence="8">
    <location>
        <begin position="209"/>
        <end position="226"/>
    </location>
</feature>
<feature type="transmembrane region" description="Helical" evidence="8">
    <location>
        <begin position="364"/>
        <end position="385"/>
    </location>
</feature>
<feature type="transmembrane region" description="Helical" evidence="8">
    <location>
        <begin position="238"/>
        <end position="258"/>
    </location>
</feature>
<feature type="transmembrane region" description="Helical" evidence="8">
    <location>
        <begin position="53"/>
        <end position="71"/>
    </location>
</feature>
<dbReference type="STRING" id="1333662.LPB303_07650"/>
<evidence type="ECO:0000256" key="4">
    <source>
        <dbReference type="ARBA" id="ARBA00022989"/>
    </source>
</evidence>
<proteinExistence type="predicted"/>